<feature type="transmembrane region" description="Helical" evidence="18">
    <location>
        <begin position="571"/>
        <end position="593"/>
    </location>
</feature>
<feature type="disulfide bond" evidence="16">
    <location>
        <begin position="199"/>
        <end position="208"/>
    </location>
</feature>
<dbReference type="PANTHER" id="PTHR11616">
    <property type="entry name" value="SODIUM/CHLORIDE DEPENDENT TRANSPORTER"/>
    <property type="match status" value="1"/>
</dbReference>
<feature type="binding site" evidence="15">
    <location>
        <position position="97"/>
    </location>
    <ligand>
        <name>Na(+)</name>
        <dbReference type="ChEBI" id="CHEBI:29101"/>
        <label>1</label>
    </ligand>
</feature>
<dbReference type="InterPro" id="IPR037272">
    <property type="entry name" value="SNS_sf"/>
</dbReference>
<feature type="transmembrane region" description="Helical" evidence="18">
    <location>
        <begin position="456"/>
        <end position="475"/>
    </location>
</feature>
<evidence type="ECO:0000256" key="15">
    <source>
        <dbReference type="PIRSR" id="PIRSR600175-1"/>
    </source>
</evidence>
<keyword evidence="10 18" id="KW-0472">Membrane</keyword>
<evidence type="ECO:0000256" key="16">
    <source>
        <dbReference type="PIRSR" id="PIRSR600175-2"/>
    </source>
</evidence>
<evidence type="ECO:0000256" key="12">
    <source>
        <dbReference type="ARBA" id="ARBA00023201"/>
    </source>
</evidence>
<reference evidence="19 20" key="2">
    <citation type="submission" date="2019-01" db="EMBL/GenBank/DDBJ databases">
        <title>The decoding of complex shrimp genome reveals the adaptation for benthos swimmer, frequently molting mechanism and breeding impact on genome.</title>
        <authorList>
            <person name="Sun Y."/>
            <person name="Gao Y."/>
            <person name="Yu Y."/>
        </authorList>
    </citation>
    <scope>NUCLEOTIDE SEQUENCE [LARGE SCALE GENOMIC DNA]</scope>
    <source>
        <tissue evidence="19">Muscle</tissue>
    </source>
</reference>
<dbReference type="EMBL" id="QCYY01002443">
    <property type="protein sequence ID" value="ROT70313.1"/>
    <property type="molecule type" value="Genomic_DNA"/>
</dbReference>
<feature type="transmembrane region" description="Helical" evidence="18">
    <location>
        <begin position="166"/>
        <end position="187"/>
    </location>
</feature>
<dbReference type="PANTHER" id="PTHR11616:SF321">
    <property type="entry name" value="SODIUM-DEPENDENT NUTRIENT AMINO ACID TRANSPORTER 1-RELATED"/>
    <property type="match status" value="1"/>
</dbReference>
<dbReference type="GO" id="GO:0005283">
    <property type="term" value="F:amino acid:sodium symporter activity"/>
    <property type="evidence" value="ECO:0007669"/>
    <property type="project" value="TreeGrafter"/>
</dbReference>
<keyword evidence="5" id="KW-0769">Symport</keyword>
<feature type="transmembrane region" description="Helical" evidence="18">
    <location>
        <begin position="529"/>
        <end position="551"/>
    </location>
</feature>
<keyword evidence="6" id="KW-0029">Amino-acid transport</keyword>
<feature type="transmembrane region" description="Helical" evidence="18">
    <location>
        <begin position="418"/>
        <end position="444"/>
    </location>
</feature>
<evidence type="ECO:0000256" key="6">
    <source>
        <dbReference type="ARBA" id="ARBA00022970"/>
    </source>
</evidence>
<feature type="transmembrane region" description="Helical" evidence="18">
    <location>
        <begin position="115"/>
        <end position="133"/>
    </location>
</feature>
<dbReference type="GO" id="GO:0005886">
    <property type="term" value="C:plasma membrane"/>
    <property type="evidence" value="ECO:0007669"/>
    <property type="project" value="TreeGrafter"/>
</dbReference>
<evidence type="ECO:0000256" key="1">
    <source>
        <dbReference type="ARBA" id="ARBA00004141"/>
    </source>
</evidence>
<dbReference type="PROSITE" id="PS50267">
    <property type="entry name" value="NA_NEUROTRAN_SYMP_3"/>
    <property type="match status" value="1"/>
</dbReference>
<keyword evidence="4 18" id="KW-0812">Transmembrane</keyword>
<evidence type="ECO:0000256" key="3">
    <source>
        <dbReference type="ARBA" id="ARBA00022448"/>
    </source>
</evidence>
<proteinExistence type="inferred from homology"/>
<dbReference type="SUPFAM" id="SSF161070">
    <property type="entry name" value="SNF-like"/>
    <property type="match status" value="1"/>
</dbReference>
<evidence type="ECO:0000256" key="5">
    <source>
        <dbReference type="ARBA" id="ARBA00022847"/>
    </source>
</evidence>
<evidence type="ECO:0000256" key="10">
    <source>
        <dbReference type="ARBA" id="ARBA00023136"/>
    </source>
</evidence>
<feature type="binding site" evidence="15">
    <location>
        <position position="430"/>
    </location>
    <ligand>
        <name>Na(+)</name>
        <dbReference type="ChEBI" id="CHEBI:29101"/>
        <label>1</label>
    </ligand>
</feature>
<evidence type="ECO:0000256" key="8">
    <source>
        <dbReference type="ARBA" id="ARBA00023053"/>
    </source>
</evidence>
<dbReference type="OrthoDB" id="6581954at2759"/>
<evidence type="ECO:0000256" key="9">
    <source>
        <dbReference type="ARBA" id="ARBA00023065"/>
    </source>
</evidence>
<organism evidence="19 20">
    <name type="scientific">Penaeus vannamei</name>
    <name type="common">Whiteleg shrimp</name>
    <name type="synonym">Litopenaeus vannamei</name>
    <dbReference type="NCBI Taxonomy" id="6689"/>
    <lineage>
        <taxon>Eukaryota</taxon>
        <taxon>Metazoa</taxon>
        <taxon>Ecdysozoa</taxon>
        <taxon>Arthropoda</taxon>
        <taxon>Crustacea</taxon>
        <taxon>Multicrustacea</taxon>
        <taxon>Malacostraca</taxon>
        <taxon>Eumalacostraca</taxon>
        <taxon>Eucarida</taxon>
        <taxon>Decapoda</taxon>
        <taxon>Dendrobranchiata</taxon>
        <taxon>Penaeoidea</taxon>
        <taxon>Penaeidae</taxon>
        <taxon>Penaeus</taxon>
    </lineage>
</organism>
<comment type="similarity">
    <text evidence="2">Belongs to the sodium:neurotransmitter symporter (SNF) (TC 2.A.22) family.</text>
</comment>
<keyword evidence="15" id="KW-0479">Metal-binding</keyword>
<keyword evidence="3" id="KW-0813">Transport</keyword>
<feature type="transmembrane region" description="Helical" evidence="18">
    <location>
        <begin position="487"/>
        <end position="509"/>
    </location>
</feature>
<comment type="caution">
    <text evidence="19">The sequence shown here is derived from an EMBL/GenBank/DDBJ whole genome shotgun (WGS) entry which is preliminary data.</text>
</comment>
<dbReference type="PRINTS" id="PR00176">
    <property type="entry name" value="NANEUSMPORT"/>
</dbReference>
<feature type="transmembrane region" description="Helical" evidence="18">
    <location>
        <begin position="321"/>
        <end position="346"/>
    </location>
</feature>
<reference evidence="19 20" key="1">
    <citation type="submission" date="2018-04" db="EMBL/GenBank/DDBJ databases">
        <authorList>
            <person name="Zhang X."/>
            <person name="Yuan J."/>
            <person name="Li F."/>
            <person name="Xiang J."/>
        </authorList>
    </citation>
    <scope>NUCLEOTIDE SEQUENCE [LARGE SCALE GENOMIC DNA]</scope>
    <source>
        <tissue evidence="19">Muscle</tissue>
    </source>
</reference>
<feature type="binding site" evidence="15">
    <location>
        <position position="332"/>
    </location>
    <ligand>
        <name>Na(+)</name>
        <dbReference type="ChEBI" id="CHEBI:29101"/>
        <label>1</label>
    </ligand>
</feature>
<gene>
    <name evidence="19" type="ORF">C7M84_011413</name>
</gene>
<keyword evidence="8 15" id="KW-0915">Sodium</keyword>
<dbReference type="CDD" id="cd10324">
    <property type="entry name" value="SLC6sbd"/>
    <property type="match status" value="1"/>
</dbReference>
<evidence type="ECO:0000256" key="7">
    <source>
        <dbReference type="ARBA" id="ARBA00022989"/>
    </source>
</evidence>
<dbReference type="Proteomes" id="UP000283509">
    <property type="component" value="Unassembled WGS sequence"/>
</dbReference>
<dbReference type="SMR" id="A0A3R7Q795"/>
<feature type="transmembrane region" description="Helical" evidence="18">
    <location>
        <begin position="86"/>
        <end position="103"/>
    </location>
</feature>
<evidence type="ECO:0000313" key="19">
    <source>
        <dbReference type="EMBL" id="ROT70313.1"/>
    </source>
</evidence>
<keyword evidence="16" id="KW-1015">Disulfide bond</keyword>
<sequence>MPSKSYDLPASTSIPKATLHGNSNKGFHQDEASAEPPYPMQMKNGGGQVNPVFEDPPPDYPGSKDTVVGDLPEEDGEDRQQWSHPIEFLLSCIAMSVGLGNVWRFPTTAYENGGGAFLIPYLIVLTFIGRPLYFMELAMGQFSSYGSVKVWKVVPAIKGVGFGQMIGTWSVVTYYCSLMALTVFYFIQSFNTVLPWTYCNPEWADENCVDSAGNFTYTNVSQSSSEQYFNKFVLKKIDNIDDGIGLPDWRLALCLLFSWIVLFFTLVKGVKSSGKVAYFTALFPYVVLFTLLGRGVSLPGAVEGIIYFINPQWHMLADPNVWYAAVTQSFFSLSVGFGAIITFSSYNGFTQNIYRDAWIISLADTLTSLLAGFTIFSILGNLAHELDADVKDVVRGGSGLAFISYPDALAKFDWVPQLFAVLFFLMLFTLGVGSAAGLTGNIITVICDQFPKIKKVYITLGICVSGFLLGLVYVTPGGQWILDLVDYFGGGFIIYVLVIVETVGINYIYGMNNFIRDMKFMLGVDLGIYWKFCWAFFIPVSLTGILLYILIDLRLPTFDGQEYPEIAYTCGWILSGVAVGMLPIWFTHAVYIAEGSTFSEKVKSVFRPKGTWGPKKMKNRKEWEKYIQNQQ</sequence>
<keyword evidence="7 18" id="KW-1133">Transmembrane helix</keyword>
<feature type="compositionally biased region" description="Polar residues" evidence="17">
    <location>
        <begin position="10"/>
        <end position="26"/>
    </location>
</feature>
<evidence type="ECO:0000256" key="18">
    <source>
        <dbReference type="SAM" id="Phobius"/>
    </source>
</evidence>
<evidence type="ECO:0000256" key="2">
    <source>
        <dbReference type="ARBA" id="ARBA00006459"/>
    </source>
</evidence>
<keyword evidence="12" id="KW-0739">Sodium transport</keyword>
<dbReference type="GO" id="GO:0015179">
    <property type="term" value="F:L-amino acid transmembrane transporter activity"/>
    <property type="evidence" value="ECO:0007669"/>
    <property type="project" value="TreeGrafter"/>
</dbReference>
<feature type="region of interest" description="Disordered" evidence="17">
    <location>
        <begin position="1"/>
        <end position="78"/>
    </location>
</feature>
<feature type="transmembrane region" description="Helical" evidence="18">
    <location>
        <begin position="282"/>
        <end position="309"/>
    </location>
</feature>
<evidence type="ECO:0000256" key="17">
    <source>
        <dbReference type="SAM" id="MobiDB-lite"/>
    </source>
</evidence>
<feature type="binding site" evidence="15">
    <location>
        <position position="101"/>
    </location>
    <ligand>
        <name>Na(+)</name>
        <dbReference type="ChEBI" id="CHEBI:29101"/>
        <label>1</label>
    </ligand>
</feature>
<dbReference type="GO" id="GO:0046872">
    <property type="term" value="F:metal ion binding"/>
    <property type="evidence" value="ECO:0007669"/>
    <property type="project" value="UniProtKB-KW"/>
</dbReference>
<dbReference type="GO" id="GO:0089718">
    <property type="term" value="P:amino acid import across plasma membrane"/>
    <property type="evidence" value="ECO:0007669"/>
    <property type="project" value="TreeGrafter"/>
</dbReference>
<keyword evidence="20" id="KW-1185">Reference proteome</keyword>
<feature type="binding site" evidence="15">
    <location>
        <position position="434"/>
    </location>
    <ligand>
        <name>Na(+)</name>
        <dbReference type="ChEBI" id="CHEBI:29101"/>
        <label>1</label>
    </ligand>
</feature>
<dbReference type="AlphaFoldDB" id="A0A3R7Q795"/>
<protein>
    <recommendedName>
        <fullName evidence="14">Sodium-dependent nutrient amino acid transporter 1</fullName>
    </recommendedName>
</protein>
<dbReference type="InterPro" id="IPR000175">
    <property type="entry name" value="Na/ntran_symport"/>
</dbReference>
<evidence type="ECO:0000256" key="14">
    <source>
        <dbReference type="ARBA" id="ARBA00040215"/>
    </source>
</evidence>
<accession>A0A3R7Q795</accession>
<evidence type="ECO:0000256" key="13">
    <source>
        <dbReference type="ARBA" id="ARBA00037785"/>
    </source>
</evidence>
<evidence type="ECO:0000256" key="4">
    <source>
        <dbReference type="ARBA" id="ARBA00022692"/>
    </source>
</evidence>
<evidence type="ECO:0000256" key="11">
    <source>
        <dbReference type="ARBA" id="ARBA00023180"/>
    </source>
</evidence>
<evidence type="ECO:0000313" key="20">
    <source>
        <dbReference type="Proteomes" id="UP000283509"/>
    </source>
</evidence>
<name>A0A3R7Q795_PENVA</name>
<keyword evidence="11" id="KW-0325">Glycoprotein</keyword>
<keyword evidence="9" id="KW-0406">Ion transport</keyword>
<comment type="subcellular location">
    <subcellularLocation>
        <location evidence="1">Membrane</location>
        <topology evidence="1">Multi-pass membrane protein</topology>
    </subcellularLocation>
</comment>
<comment type="function">
    <text evidence="13">Unusual broad substrate spectrum amino acid:sodium cotransporter that promotes absorption of the D isomers of essential amino acids. Neutral amino acids are the preferred substrates, especially methionine and phenylalanine.</text>
</comment>
<dbReference type="Pfam" id="PF00209">
    <property type="entry name" value="SNF"/>
    <property type="match status" value="1"/>
</dbReference>
<feature type="transmembrane region" description="Helical" evidence="18">
    <location>
        <begin position="358"/>
        <end position="379"/>
    </location>
</feature>
<feature type="transmembrane region" description="Helical" evidence="18">
    <location>
        <begin position="249"/>
        <end position="270"/>
    </location>
</feature>